<dbReference type="SMART" id="SM00769">
    <property type="entry name" value="WHy"/>
    <property type="match status" value="2"/>
</dbReference>
<dbReference type="eggNOG" id="COG5608">
    <property type="taxonomic scope" value="Bacteria"/>
</dbReference>
<name>Q2IM26_ANADE</name>
<feature type="domain" description="Water stress and hypersensitive response" evidence="2">
    <location>
        <begin position="178"/>
        <end position="292"/>
    </location>
</feature>
<dbReference type="GO" id="GO:0009269">
    <property type="term" value="P:response to desiccation"/>
    <property type="evidence" value="ECO:0007669"/>
    <property type="project" value="InterPro"/>
</dbReference>
<organism evidence="3 4">
    <name type="scientific">Anaeromyxobacter dehalogenans (strain 2CP-C)</name>
    <dbReference type="NCBI Taxonomy" id="290397"/>
    <lineage>
        <taxon>Bacteria</taxon>
        <taxon>Pseudomonadati</taxon>
        <taxon>Myxococcota</taxon>
        <taxon>Myxococcia</taxon>
        <taxon>Myxococcales</taxon>
        <taxon>Cystobacterineae</taxon>
        <taxon>Anaeromyxobacteraceae</taxon>
        <taxon>Anaeromyxobacter</taxon>
    </lineage>
</organism>
<evidence type="ECO:0000256" key="1">
    <source>
        <dbReference type="ARBA" id="ARBA00005960"/>
    </source>
</evidence>
<dbReference type="PANTHER" id="PTHR31459:SF2">
    <property type="entry name" value="OS03G0843300 PROTEIN"/>
    <property type="match status" value="1"/>
</dbReference>
<proteinExistence type="inferred from homology"/>
<dbReference type="Proteomes" id="UP000001935">
    <property type="component" value="Chromosome"/>
</dbReference>
<dbReference type="InterPro" id="IPR013990">
    <property type="entry name" value="WHy-dom"/>
</dbReference>
<feature type="domain" description="Water stress and hypersensitive response" evidence="2">
    <location>
        <begin position="52"/>
        <end position="169"/>
    </location>
</feature>
<protein>
    <recommendedName>
        <fullName evidence="2">Water stress and hypersensitive response domain-containing protein</fullName>
    </recommendedName>
</protein>
<dbReference type="STRING" id="290397.Adeh_0080"/>
<dbReference type="SUPFAM" id="SSF117070">
    <property type="entry name" value="LEA14-like"/>
    <property type="match status" value="2"/>
</dbReference>
<dbReference type="EMBL" id="CP000251">
    <property type="protein sequence ID" value="ABC79858.1"/>
    <property type="molecule type" value="Genomic_DNA"/>
</dbReference>
<accession>Q2IM26</accession>
<dbReference type="Gene3D" id="2.60.40.1820">
    <property type="match status" value="2"/>
</dbReference>
<dbReference type="PANTHER" id="PTHR31459">
    <property type="match status" value="1"/>
</dbReference>
<dbReference type="InterPro" id="IPR004864">
    <property type="entry name" value="LEA_2"/>
</dbReference>
<evidence type="ECO:0000259" key="2">
    <source>
        <dbReference type="SMART" id="SM00769"/>
    </source>
</evidence>
<sequence length="295" mass="30272">MGVASGAPPSRGRGTTTPMRSLRLLALTSIVALSGCAALNQLAASAFEKPKLTFRSATLQSLDLEGATLGFQFDLENPNGFGLTLARLGYGVEVEGTRIAAGDMPGGLKIPAAGKAPVTFPVRVRFKDVPGIVSLLGRQQDSIRYKLGGTVGVSTPVGVVDLPISHEDSLKLPRLPGFTLEGLSVRSVSLSDLALDVKLRVKNPNAFAIPSGTLDSAVSLAGSQVGRIDGRALAAVPAQGSTVLTIPLKVDLVRAGRAASELMRGAPVDVGMRGTADLGGLPVPLDVGGRVPVAR</sequence>
<dbReference type="InterPro" id="IPR045043">
    <property type="entry name" value="Lea14-like"/>
</dbReference>
<gene>
    <name evidence="3" type="ordered locus">Adeh_0080</name>
</gene>
<dbReference type="KEGG" id="ade:Adeh_0080"/>
<comment type="similarity">
    <text evidence="1">Belongs to the LEA type 2 family.</text>
</comment>
<dbReference type="Pfam" id="PF03168">
    <property type="entry name" value="LEA_2"/>
    <property type="match status" value="2"/>
</dbReference>
<dbReference type="HOGENOM" id="CLU_087834_0_0_7"/>
<evidence type="ECO:0000313" key="3">
    <source>
        <dbReference type="EMBL" id="ABC79858.1"/>
    </source>
</evidence>
<dbReference type="AlphaFoldDB" id="Q2IM26"/>
<evidence type="ECO:0000313" key="4">
    <source>
        <dbReference type="Proteomes" id="UP000001935"/>
    </source>
</evidence>
<reference evidence="3" key="1">
    <citation type="submission" date="2006-01" db="EMBL/GenBank/DDBJ databases">
        <title>Complete sequence of Anaeromyxobacter dehalogenans 2CP-C.</title>
        <authorList>
            <consortium name="US DOE Joint Genome Institute"/>
            <person name="Copeland A."/>
            <person name="Lucas S."/>
            <person name="Lapidus A."/>
            <person name="Barry K."/>
            <person name="Detter J.C."/>
            <person name="Glavina T."/>
            <person name="Hammon N."/>
            <person name="Israni S."/>
            <person name="Pitluck S."/>
            <person name="Brettin T."/>
            <person name="Bruce D."/>
            <person name="Han C."/>
            <person name="Tapia R."/>
            <person name="Gilna P."/>
            <person name="Kiss H."/>
            <person name="Schmutz J."/>
            <person name="Larimer F."/>
            <person name="Land M."/>
            <person name="Kyrpides N."/>
            <person name="Anderson I."/>
            <person name="Sanford R.A."/>
            <person name="Ritalahti K.M."/>
            <person name="Thomas H.S."/>
            <person name="Kirby J.R."/>
            <person name="Zhulin I.B."/>
            <person name="Loeffler F.E."/>
            <person name="Richardson P."/>
        </authorList>
    </citation>
    <scope>NUCLEOTIDE SEQUENCE</scope>
    <source>
        <strain evidence="3">2CP-C</strain>
    </source>
</reference>